<dbReference type="Proteomes" id="UP000233375">
    <property type="component" value="Unassembled WGS sequence"/>
</dbReference>
<name>A0A2N0Z1Q5_9BACI</name>
<dbReference type="AlphaFoldDB" id="A0A2N0Z1Q5"/>
<comment type="caution">
    <text evidence="1">The sequence shown here is derived from an EMBL/GenBank/DDBJ whole genome shotgun (WGS) entry which is preliminary data.</text>
</comment>
<keyword evidence="2" id="KW-1185">Reference proteome</keyword>
<accession>A0A2N0Z1Q5</accession>
<organism evidence="1 2">
    <name type="scientific">Niallia nealsonii</name>
    <dbReference type="NCBI Taxonomy" id="115979"/>
    <lineage>
        <taxon>Bacteria</taxon>
        <taxon>Bacillati</taxon>
        <taxon>Bacillota</taxon>
        <taxon>Bacilli</taxon>
        <taxon>Bacillales</taxon>
        <taxon>Bacillaceae</taxon>
        <taxon>Niallia</taxon>
    </lineage>
</organism>
<evidence type="ECO:0000313" key="1">
    <source>
        <dbReference type="EMBL" id="PKG23419.1"/>
    </source>
</evidence>
<sequence>MKITILPVTLHPETQIFLPSTSSKNPSTSICTIKTVNAETAFFNGIDGRLIQTVMRELKQL</sequence>
<gene>
    <name evidence="1" type="ORF">CWS01_12120</name>
</gene>
<reference evidence="1 2" key="1">
    <citation type="journal article" date="2003" name="Int. J. Syst. Evol. Microbiol.">
        <title>Bacillus nealsonii sp. nov., isolated from a spacecraft-assembly facility, whose spores are gamma-radiation resistant.</title>
        <authorList>
            <person name="Venkateswaran K."/>
            <person name="Kempf M."/>
            <person name="Chen F."/>
            <person name="Satomi M."/>
            <person name="Nicholson W."/>
            <person name="Kern R."/>
        </authorList>
    </citation>
    <scope>NUCLEOTIDE SEQUENCE [LARGE SCALE GENOMIC DNA]</scope>
    <source>
        <strain evidence="1 2">FO-92</strain>
    </source>
</reference>
<dbReference type="EMBL" id="PISE01000025">
    <property type="protein sequence ID" value="PKG23419.1"/>
    <property type="molecule type" value="Genomic_DNA"/>
</dbReference>
<protein>
    <submittedName>
        <fullName evidence="1">Uncharacterized protein</fullName>
    </submittedName>
</protein>
<evidence type="ECO:0000313" key="2">
    <source>
        <dbReference type="Proteomes" id="UP000233375"/>
    </source>
</evidence>
<proteinExistence type="predicted"/>